<dbReference type="PANTHER" id="PTHR45339:SF1">
    <property type="entry name" value="HYBRID SIGNAL TRANSDUCTION HISTIDINE KINASE J"/>
    <property type="match status" value="1"/>
</dbReference>
<dbReference type="PROSITE" id="PS50109">
    <property type="entry name" value="HIS_KIN"/>
    <property type="match status" value="1"/>
</dbReference>
<reference evidence="17" key="1">
    <citation type="journal article" date="2019" name="Int. J. Syst. Evol. Microbiol.">
        <title>The Global Catalogue of Microorganisms (GCM) 10K type strain sequencing project: providing services to taxonomists for standard genome sequencing and annotation.</title>
        <authorList>
            <consortium name="The Broad Institute Genomics Platform"/>
            <consortium name="The Broad Institute Genome Sequencing Center for Infectious Disease"/>
            <person name="Wu L."/>
            <person name="Ma J."/>
        </authorList>
    </citation>
    <scope>NUCLEOTIDE SEQUENCE [LARGE SCALE GENOMIC DNA]</scope>
    <source>
        <strain evidence="17">JCM 16902</strain>
    </source>
</reference>
<keyword evidence="6 13" id="KW-0812">Transmembrane</keyword>
<dbReference type="Pfam" id="PF00072">
    <property type="entry name" value="Response_reg"/>
    <property type="match status" value="1"/>
</dbReference>
<dbReference type="PROSITE" id="PS50110">
    <property type="entry name" value="RESPONSE_REGULATORY"/>
    <property type="match status" value="1"/>
</dbReference>
<dbReference type="InterPro" id="IPR036890">
    <property type="entry name" value="HATPase_C_sf"/>
</dbReference>
<keyword evidence="7" id="KW-0418">Kinase</keyword>
<feature type="coiled-coil region" evidence="12">
    <location>
        <begin position="272"/>
        <end position="299"/>
    </location>
</feature>
<organism evidence="16 17">
    <name type="scientific">Kineosporia mesophila</name>
    <dbReference type="NCBI Taxonomy" id="566012"/>
    <lineage>
        <taxon>Bacteria</taxon>
        <taxon>Bacillati</taxon>
        <taxon>Actinomycetota</taxon>
        <taxon>Actinomycetes</taxon>
        <taxon>Kineosporiales</taxon>
        <taxon>Kineosporiaceae</taxon>
        <taxon>Kineosporia</taxon>
    </lineage>
</organism>
<dbReference type="SMART" id="SM00388">
    <property type="entry name" value="HisKA"/>
    <property type="match status" value="1"/>
</dbReference>
<dbReference type="InterPro" id="IPR011006">
    <property type="entry name" value="CheY-like_superfamily"/>
</dbReference>
<keyword evidence="4" id="KW-1003">Cell membrane</keyword>
<dbReference type="PANTHER" id="PTHR45339">
    <property type="entry name" value="HYBRID SIGNAL TRANSDUCTION HISTIDINE KINASE J"/>
    <property type="match status" value="1"/>
</dbReference>
<keyword evidence="8 13" id="KW-1133">Transmembrane helix</keyword>
<feature type="modified residue" description="4-aspartylphosphate" evidence="11">
    <location>
        <position position="603"/>
    </location>
</feature>
<feature type="transmembrane region" description="Helical" evidence="13">
    <location>
        <begin position="20"/>
        <end position="39"/>
    </location>
</feature>
<dbReference type="Gene3D" id="3.30.565.10">
    <property type="entry name" value="Histidine kinase-like ATPase, C-terminal domain"/>
    <property type="match status" value="1"/>
</dbReference>
<comment type="subcellular location">
    <subcellularLocation>
        <location evidence="2">Cell membrane</location>
        <topology evidence="2">Multi-pass membrane protein</topology>
    </subcellularLocation>
</comment>
<dbReference type="InterPro" id="IPR003661">
    <property type="entry name" value="HisK_dim/P_dom"/>
</dbReference>
<evidence type="ECO:0000256" key="6">
    <source>
        <dbReference type="ARBA" id="ARBA00022692"/>
    </source>
</evidence>
<dbReference type="Gene3D" id="1.10.287.130">
    <property type="match status" value="1"/>
</dbReference>
<evidence type="ECO:0000256" key="11">
    <source>
        <dbReference type="PROSITE-ProRule" id="PRU00169"/>
    </source>
</evidence>
<evidence type="ECO:0000256" key="2">
    <source>
        <dbReference type="ARBA" id="ARBA00004651"/>
    </source>
</evidence>
<dbReference type="CDD" id="cd16922">
    <property type="entry name" value="HATPase_EvgS-ArcB-TorS-like"/>
    <property type="match status" value="1"/>
</dbReference>
<feature type="transmembrane region" description="Helical" evidence="13">
    <location>
        <begin position="252"/>
        <end position="274"/>
    </location>
</feature>
<comment type="catalytic activity">
    <reaction evidence="1">
        <text>ATP + protein L-histidine = ADP + protein N-phospho-L-histidine.</text>
        <dbReference type="EC" id="2.7.13.3"/>
    </reaction>
</comment>
<sequence>MFTVVYAVAVLLGRLSRLPGTSLSLVWPAAAVAFAWLLWASSRGRAPLMVSSVVLAAVATAINHLTGNLSLPVSLALGVANVIQALVETAVLSRLRPDAWRLRRSADLAFWVLACLAGAAAGSLLGPAALATSSHLEFWNLAGAWTLRNATNTFVFAALALRIAGNGLAGLVPPRDRELELVVATLLFTVAYGVVFGLADGLPLSYLVLPLSMWFSLRFDTTLVAAHVWLVAAGVLSFTLTGHGPFVATSPAARVLLAQAFVAIVALVALVLALHRDERQELITQLRRARATSDEQAQELRVASRHKSDFLATMSHEIRTPLNGVLGYTSLLAENPGSPQTPEWISGADRAGHVLLDIVNDSLDVAKIEAGGIDLEQVPLDVVAVAREALLPSRPRAEQAGIQLTLQTPEGLHRYRTGDPTRLRQILTNLIANAVKFTDQGSVTVTIEDAGDRVRLVVADTGIGMDTEQMKNLFRPFVQASSDTTRRYGGTGLGLSIAQGLTLAMGGHLSVSSEPGRGTQMCLLVVLPRTTAPVPVAALPRPRRSPEATLAGKHVLVAEDNETNQLIARAMLTSRGLVVDMVDDGEAAVAAVRAGTYDAVFMDVHMPVLDGLEATRRIRADELTRGLRTPVIAMTANAFDDDRQACLEAGMDDFLPKPWKAGQLSEVLEHLATGDFPQRRGKLSATPEN</sequence>
<name>A0ABP7AVR3_9ACTN</name>
<dbReference type="EC" id="2.7.13.3" evidence="3"/>
<keyword evidence="9" id="KW-0902">Two-component regulatory system</keyword>
<evidence type="ECO:0000256" key="5">
    <source>
        <dbReference type="ARBA" id="ARBA00022553"/>
    </source>
</evidence>
<evidence type="ECO:0000256" key="7">
    <source>
        <dbReference type="ARBA" id="ARBA00022777"/>
    </source>
</evidence>
<protein>
    <recommendedName>
        <fullName evidence="3">histidine kinase</fullName>
        <ecNumber evidence="3">2.7.13.3</ecNumber>
    </recommendedName>
</protein>
<keyword evidence="17" id="KW-1185">Reference proteome</keyword>
<dbReference type="InterPro" id="IPR005467">
    <property type="entry name" value="His_kinase_dom"/>
</dbReference>
<dbReference type="EMBL" id="BAAAZO010000014">
    <property type="protein sequence ID" value="GAA3641265.1"/>
    <property type="molecule type" value="Genomic_DNA"/>
</dbReference>
<evidence type="ECO:0000256" key="4">
    <source>
        <dbReference type="ARBA" id="ARBA00022475"/>
    </source>
</evidence>
<dbReference type="InterPro" id="IPR001789">
    <property type="entry name" value="Sig_transdc_resp-reg_receiver"/>
</dbReference>
<evidence type="ECO:0000313" key="17">
    <source>
        <dbReference type="Proteomes" id="UP001501074"/>
    </source>
</evidence>
<evidence type="ECO:0000256" key="9">
    <source>
        <dbReference type="ARBA" id="ARBA00023012"/>
    </source>
</evidence>
<feature type="transmembrane region" description="Helical" evidence="13">
    <location>
        <begin position="69"/>
        <end position="87"/>
    </location>
</feature>
<dbReference type="InterPro" id="IPR003594">
    <property type="entry name" value="HATPase_dom"/>
</dbReference>
<dbReference type="Pfam" id="PF05231">
    <property type="entry name" value="MASE1"/>
    <property type="match status" value="1"/>
</dbReference>
<dbReference type="InterPro" id="IPR004358">
    <property type="entry name" value="Sig_transdc_His_kin-like_C"/>
</dbReference>
<dbReference type="SMART" id="SM00448">
    <property type="entry name" value="REC"/>
    <property type="match status" value="1"/>
</dbReference>
<feature type="domain" description="Histidine kinase" evidence="14">
    <location>
        <begin position="313"/>
        <end position="529"/>
    </location>
</feature>
<evidence type="ECO:0000313" key="16">
    <source>
        <dbReference type="EMBL" id="GAA3641265.1"/>
    </source>
</evidence>
<dbReference type="CDD" id="cd17546">
    <property type="entry name" value="REC_hyHK_CKI1_RcsC-like"/>
    <property type="match status" value="1"/>
</dbReference>
<evidence type="ECO:0000256" key="1">
    <source>
        <dbReference type="ARBA" id="ARBA00000085"/>
    </source>
</evidence>
<dbReference type="SUPFAM" id="SSF52172">
    <property type="entry name" value="CheY-like"/>
    <property type="match status" value="1"/>
</dbReference>
<feature type="transmembrane region" description="Helical" evidence="13">
    <location>
        <begin position="219"/>
        <end position="240"/>
    </location>
</feature>
<evidence type="ECO:0000259" key="14">
    <source>
        <dbReference type="PROSITE" id="PS50109"/>
    </source>
</evidence>
<dbReference type="SUPFAM" id="SSF47384">
    <property type="entry name" value="Homodimeric domain of signal transducing histidine kinase"/>
    <property type="match status" value="1"/>
</dbReference>
<evidence type="ECO:0000256" key="8">
    <source>
        <dbReference type="ARBA" id="ARBA00022989"/>
    </source>
</evidence>
<accession>A0ABP7AVR3</accession>
<dbReference type="Pfam" id="PF00512">
    <property type="entry name" value="HisKA"/>
    <property type="match status" value="1"/>
</dbReference>
<evidence type="ECO:0000256" key="3">
    <source>
        <dbReference type="ARBA" id="ARBA00012438"/>
    </source>
</evidence>
<dbReference type="SMART" id="SM00387">
    <property type="entry name" value="HATPase_c"/>
    <property type="match status" value="1"/>
</dbReference>
<gene>
    <name evidence="16" type="ORF">GCM10022223_70600</name>
</gene>
<keyword evidence="10 13" id="KW-0472">Membrane</keyword>
<dbReference type="CDD" id="cd00082">
    <property type="entry name" value="HisKA"/>
    <property type="match status" value="1"/>
</dbReference>
<dbReference type="Proteomes" id="UP001501074">
    <property type="component" value="Unassembled WGS sequence"/>
</dbReference>
<feature type="transmembrane region" description="Helical" evidence="13">
    <location>
        <begin position="150"/>
        <end position="172"/>
    </location>
</feature>
<evidence type="ECO:0000256" key="12">
    <source>
        <dbReference type="SAM" id="Coils"/>
    </source>
</evidence>
<feature type="transmembrane region" description="Helical" evidence="13">
    <location>
        <begin position="46"/>
        <end position="63"/>
    </location>
</feature>
<dbReference type="SUPFAM" id="SSF55874">
    <property type="entry name" value="ATPase domain of HSP90 chaperone/DNA topoisomerase II/histidine kinase"/>
    <property type="match status" value="1"/>
</dbReference>
<dbReference type="Pfam" id="PF02518">
    <property type="entry name" value="HATPase_c"/>
    <property type="match status" value="1"/>
</dbReference>
<dbReference type="PRINTS" id="PR00344">
    <property type="entry name" value="BCTRLSENSOR"/>
</dbReference>
<feature type="transmembrane region" description="Helical" evidence="13">
    <location>
        <begin position="108"/>
        <end position="130"/>
    </location>
</feature>
<evidence type="ECO:0000259" key="15">
    <source>
        <dbReference type="PROSITE" id="PS50110"/>
    </source>
</evidence>
<evidence type="ECO:0000256" key="13">
    <source>
        <dbReference type="SAM" id="Phobius"/>
    </source>
</evidence>
<dbReference type="InterPro" id="IPR007895">
    <property type="entry name" value="MASE1"/>
</dbReference>
<proteinExistence type="predicted"/>
<keyword evidence="12" id="KW-0175">Coiled coil</keyword>
<comment type="caution">
    <text evidence="16">The sequence shown here is derived from an EMBL/GenBank/DDBJ whole genome shotgun (WGS) entry which is preliminary data.</text>
</comment>
<feature type="transmembrane region" description="Helical" evidence="13">
    <location>
        <begin position="179"/>
        <end position="199"/>
    </location>
</feature>
<dbReference type="InterPro" id="IPR036097">
    <property type="entry name" value="HisK_dim/P_sf"/>
</dbReference>
<feature type="domain" description="Response regulatory" evidence="15">
    <location>
        <begin position="554"/>
        <end position="672"/>
    </location>
</feature>
<dbReference type="Gene3D" id="3.40.50.2300">
    <property type="match status" value="1"/>
</dbReference>
<evidence type="ECO:0000256" key="10">
    <source>
        <dbReference type="ARBA" id="ARBA00023136"/>
    </source>
</evidence>
<keyword evidence="7" id="KW-0808">Transferase</keyword>
<keyword evidence="5 11" id="KW-0597">Phosphoprotein</keyword>